<dbReference type="EMBL" id="BKCJ011378978">
    <property type="protein sequence ID" value="GFD27680.1"/>
    <property type="molecule type" value="Genomic_DNA"/>
</dbReference>
<protein>
    <submittedName>
        <fullName evidence="1">Uncharacterized protein</fullName>
    </submittedName>
</protein>
<sequence>LAEFCSSHDPVMVVSLAGKTIQDAERFEQLVNRRHLFQTPNVRVPPSDR</sequence>
<reference evidence="1" key="1">
    <citation type="journal article" date="2019" name="Sci. Rep.">
        <title>Draft genome of Tanacetum cinerariifolium, the natural source of mosquito coil.</title>
        <authorList>
            <person name="Yamashiro T."/>
            <person name="Shiraishi A."/>
            <person name="Satake H."/>
            <person name="Nakayama K."/>
        </authorList>
    </citation>
    <scope>NUCLEOTIDE SEQUENCE</scope>
</reference>
<organism evidence="1">
    <name type="scientific">Tanacetum cinerariifolium</name>
    <name type="common">Dalmatian daisy</name>
    <name type="synonym">Chrysanthemum cinerariifolium</name>
    <dbReference type="NCBI Taxonomy" id="118510"/>
    <lineage>
        <taxon>Eukaryota</taxon>
        <taxon>Viridiplantae</taxon>
        <taxon>Streptophyta</taxon>
        <taxon>Embryophyta</taxon>
        <taxon>Tracheophyta</taxon>
        <taxon>Spermatophyta</taxon>
        <taxon>Magnoliopsida</taxon>
        <taxon>eudicotyledons</taxon>
        <taxon>Gunneridae</taxon>
        <taxon>Pentapetalae</taxon>
        <taxon>asterids</taxon>
        <taxon>campanulids</taxon>
        <taxon>Asterales</taxon>
        <taxon>Asteraceae</taxon>
        <taxon>Asteroideae</taxon>
        <taxon>Anthemideae</taxon>
        <taxon>Anthemidinae</taxon>
        <taxon>Tanacetum</taxon>
    </lineage>
</organism>
<proteinExistence type="predicted"/>
<feature type="non-terminal residue" evidence="1">
    <location>
        <position position="1"/>
    </location>
</feature>
<name>A0A699UYR2_TANCI</name>
<accession>A0A699UYR2</accession>
<evidence type="ECO:0000313" key="1">
    <source>
        <dbReference type="EMBL" id="GFD27680.1"/>
    </source>
</evidence>
<comment type="caution">
    <text evidence="1">The sequence shown here is derived from an EMBL/GenBank/DDBJ whole genome shotgun (WGS) entry which is preliminary data.</text>
</comment>
<gene>
    <name evidence="1" type="ORF">Tci_899649</name>
</gene>
<dbReference type="AlphaFoldDB" id="A0A699UYR2"/>